<organism evidence="2 3">
    <name type="scientific">Sistotremastrum suecicum HHB10207 ss-3</name>
    <dbReference type="NCBI Taxonomy" id="1314776"/>
    <lineage>
        <taxon>Eukaryota</taxon>
        <taxon>Fungi</taxon>
        <taxon>Dikarya</taxon>
        <taxon>Basidiomycota</taxon>
        <taxon>Agaricomycotina</taxon>
        <taxon>Agaricomycetes</taxon>
        <taxon>Sistotremastrales</taxon>
        <taxon>Sistotremastraceae</taxon>
        <taxon>Sistotremastrum</taxon>
    </lineage>
</organism>
<name>A0A166AJ92_9AGAM</name>
<dbReference type="EMBL" id="KV428141">
    <property type="protein sequence ID" value="KZT35379.1"/>
    <property type="molecule type" value="Genomic_DNA"/>
</dbReference>
<dbReference type="AlphaFoldDB" id="A0A166AJ92"/>
<sequence length="91" mass="9586">MNALRIQVPRSQSPVSTAPSSPTSSYSSLSSSSSVVKYSREELLSMAFAPATRASTSSFKSNESTHLAAIGISKFSPASAAADSKSRSRRR</sequence>
<keyword evidence="3" id="KW-1185">Reference proteome</keyword>
<reference evidence="2 3" key="1">
    <citation type="journal article" date="2016" name="Mol. Biol. Evol.">
        <title>Comparative Genomics of Early-Diverging Mushroom-Forming Fungi Provides Insights into the Origins of Lignocellulose Decay Capabilities.</title>
        <authorList>
            <person name="Nagy L.G."/>
            <person name="Riley R."/>
            <person name="Tritt A."/>
            <person name="Adam C."/>
            <person name="Daum C."/>
            <person name="Floudas D."/>
            <person name="Sun H."/>
            <person name="Yadav J.S."/>
            <person name="Pangilinan J."/>
            <person name="Larsson K.H."/>
            <person name="Matsuura K."/>
            <person name="Barry K."/>
            <person name="Labutti K."/>
            <person name="Kuo R."/>
            <person name="Ohm R.A."/>
            <person name="Bhattacharya S.S."/>
            <person name="Shirouzu T."/>
            <person name="Yoshinaga Y."/>
            <person name="Martin F.M."/>
            <person name="Grigoriev I.V."/>
            <person name="Hibbett D.S."/>
        </authorList>
    </citation>
    <scope>NUCLEOTIDE SEQUENCE [LARGE SCALE GENOMIC DNA]</scope>
    <source>
        <strain evidence="2 3">HHB10207 ss-3</strain>
    </source>
</reference>
<accession>A0A166AJ92</accession>
<proteinExistence type="predicted"/>
<evidence type="ECO:0000313" key="2">
    <source>
        <dbReference type="EMBL" id="KZT35379.1"/>
    </source>
</evidence>
<evidence type="ECO:0000256" key="1">
    <source>
        <dbReference type="SAM" id="MobiDB-lite"/>
    </source>
</evidence>
<protein>
    <submittedName>
        <fullName evidence="2">Uncharacterized protein</fullName>
    </submittedName>
</protein>
<dbReference type="Proteomes" id="UP000076798">
    <property type="component" value="Unassembled WGS sequence"/>
</dbReference>
<gene>
    <name evidence="2" type="ORF">SISSUDRAFT_1064526</name>
</gene>
<feature type="region of interest" description="Disordered" evidence="1">
    <location>
        <begin position="1"/>
        <end position="32"/>
    </location>
</feature>
<evidence type="ECO:0000313" key="3">
    <source>
        <dbReference type="Proteomes" id="UP000076798"/>
    </source>
</evidence>
<feature type="compositionally biased region" description="Low complexity" evidence="1">
    <location>
        <begin position="11"/>
        <end position="32"/>
    </location>
</feature>